<dbReference type="PROSITE" id="PS50994">
    <property type="entry name" value="INTEGRASE"/>
    <property type="match status" value="1"/>
</dbReference>
<evidence type="ECO:0000313" key="2">
    <source>
        <dbReference type="EMBL" id="KAF4715659.1"/>
    </source>
</evidence>
<dbReference type="GO" id="GO:0003676">
    <property type="term" value="F:nucleic acid binding"/>
    <property type="evidence" value="ECO:0007669"/>
    <property type="project" value="InterPro"/>
</dbReference>
<dbReference type="InterPro" id="IPR050951">
    <property type="entry name" value="Retrovirus_Pol_polyprotein"/>
</dbReference>
<dbReference type="PANTHER" id="PTHR37984">
    <property type="entry name" value="PROTEIN CBG26694"/>
    <property type="match status" value="1"/>
</dbReference>
<accession>A0A7J6R427</accession>
<evidence type="ECO:0000313" key="3">
    <source>
        <dbReference type="Proteomes" id="UP000574390"/>
    </source>
</evidence>
<dbReference type="EMBL" id="JABANM010024784">
    <property type="protein sequence ID" value="KAF4715659.1"/>
    <property type="molecule type" value="Genomic_DNA"/>
</dbReference>
<dbReference type="Gene3D" id="3.30.420.10">
    <property type="entry name" value="Ribonuclease H-like superfamily/Ribonuclease H"/>
    <property type="match status" value="1"/>
</dbReference>
<dbReference type="PANTHER" id="PTHR37984:SF5">
    <property type="entry name" value="PROTEIN NYNRIN-LIKE"/>
    <property type="match status" value="1"/>
</dbReference>
<dbReference type="InterPro" id="IPR001584">
    <property type="entry name" value="Integrase_cat-core"/>
</dbReference>
<dbReference type="GO" id="GO:0015074">
    <property type="term" value="P:DNA integration"/>
    <property type="evidence" value="ECO:0007669"/>
    <property type="project" value="InterPro"/>
</dbReference>
<dbReference type="Proteomes" id="UP000574390">
    <property type="component" value="Unassembled WGS sequence"/>
</dbReference>
<feature type="domain" description="Integrase catalytic" evidence="1">
    <location>
        <begin position="248"/>
        <end position="416"/>
    </location>
</feature>
<organism evidence="2 3">
    <name type="scientific">Perkinsus olseni</name>
    <name type="common">Perkinsus atlanticus</name>
    <dbReference type="NCBI Taxonomy" id="32597"/>
    <lineage>
        <taxon>Eukaryota</taxon>
        <taxon>Sar</taxon>
        <taxon>Alveolata</taxon>
        <taxon>Perkinsozoa</taxon>
        <taxon>Perkinsea</taxon>
        <taxon>Perkinsida</taxon>
        <taxon>Perkinsidae</taxon>
        <taxon>Perkinsus</taxon>
    </lineage>
</organism>
<dbReference type="AlphaFoldDB" id="A0A7J6R427"/>
<gene>
    <name evidence="2" type="ORF">FOZ62_029881</name>
</gene>
<comment type="caution">
    <text evidence="2">The sequence shown here is derived from an EMBL/GenBank/DDBJ whole genome shotgun (WGS) entry which is preliminary data.</text>
</comment>
<dbReference type="InterPro" id="IPR036397">
    <property type="entry name" value="RNaseH_sf"/>
</dbReference>
<protein>
    <recommendedName>
        <fullName evidence="1">Integrase catalytic domain-containing protein</fullName>
    </recommendedName>
</protein>
<reference evidence="2 3" key="1">
    <citation type="submission" date="2020-04" db="EMBL/GenBank/DDBJ databases">
        <title>Perkinsus olseni comparative genomics.</title>
        <authorList>
            <person name="Bogema D.R."/>
        </authorList>
    </citation>
    <scope>NUCLEOTIDE SEQUENCE [LARGE SCALE GENOMIC DNA]</scope>
    <source>
        <strain evidence="2">ATCC PRA-205</strain>
    </source>
</reference>
<dbReference type="SUPFAM" id="SSF53098">
    <property type="entry name" value="Ribonuclease H-like"/>
    <property type="match status" value="1"/>
</dbReference>
<evidence type="ECO:0000259" key="1">
    <source>
        <dbReference type="PROSITE" id="PS50994"/>
    </source>
</evidence>
<name>A0A7J6R427_PEROL</name>
<sequence length="629" mass="71453">MKAMRFHFVPGESNPADALTRNPLAEKTIAAMSPKNSIRRGQQQQVCEAQGNSTDKLMVLNSTEEPQTMIPLLAVRPDILGRGIVASHLSDLFRLSKAIRAWRSVAGGIGRSDELNLEDGGFQVSIQNGLRQWICEKQIPLHIDPSDNRFLKIGPLWYQVTLFSPSGELLPQLLLPNSADMNGILRSLVWRVHEATAHACPAMVFGLLQNYCTWQKQRRFVHDVLKTCDYCQRVARDRIRDYCGVRKIQTIPWYRVGLDVYGPVYKASRYDKSGRAPFNYVLTYTCYYTSKTVLRPLRHCSGNEIAGVHREVVADFGLMPYLSVDCGSEFMSEEFLAVTVEQGTQVCYDSPNSPWSRAPLERRHAILSKLFRVLALARSTGEWQMHLSKATRAINNATLLPGDPTLTPDTLFFAYRPQSDLSLWFAPDQDRGRRVDLDRQLQLRCVYDAQWMKNREADRLTVDRRGHVPRPVPTKGDEVLVWVDTTGDKFKYCWRGPYTVVDVNAKGQLLLEGLKRPQAPSNVKVYHRPEKTVENTVNEKKYGRLDDIAEGDFVVYDKKIYQVVTVNREESWFSAANVLIEGEDFNVSDETRDFDIALSDAVLVPGIRVSNGSIKLSRAARKALKNLFY</sequence>
<dbReference type="InterPro" id="IPR012337">
    <property type="entry name" value="RNaseH-like_sf"/>
</dbReference>
<proteinExistence type="predicted"/>